<dbReference type="GO" id="GO:0005634">
    <property type="term" value="C:nucleus"/>
    <property type="evidence" value="ECO:0007669"/>
    <property type="project" value="TreeGrafter"/>
</dbReference>
<keyword evidence="5" id="KW-0862">Zinc</keyword>
<dbReference type="InterPro" id="IPR049730">
    <property type="entry name" value="SNF2/RAD54-like_C"/>
</dbReference>
<dbReference type="InterPro" id="IPR017907">
    <property type="entry name" value="Znf_RING_CS"/>
</dbReference>
<keyword evidence="3 7" id="KW-0863">Zinc-finger</keyword>
<dbReference type="GO" id="GO:0006281">
    <property type="term" value="P:DNA repair"/>
    <property type="evidence" value="ECO:0007669"/>
    <property type="project" value="TreeGrafter"/>
</dbReference>
<dbReference type="GO" id="GO:0005524">
    <property type="term" value="F:ATP binding"/>
    <property type="evidence" value="ECO:0007669"/>
    <property type="project" value="UniProtKB-KW"/>
</dbReference>
<evidence type="ECO:0000256" key="3">
    <source>
        <dbReference type="ARBA" id="ARBA00022771"/>
    </source>
</evidence>
<dbReference type="InterPro" id="IPR001650">
    <property type="entry name" value="Helicase_C-like"/>
</dbReference>
<feature type="domain" description="Helicase ATP-binding" evidence="9">
    <location>
        <begin position="1"/>
        <end position="62"/>
    </location>
</feature>
<dbReference type="Gene3D" id="3.40.50.300">
    <property type="entry name" value="P-loop containing nucleotide triphosphate hydrolases"/>
    <property type="match status" value="1"/>
</dbReference>
<evidence type="ECO:0000256" key="1">
    <source>
        <dbReference type="ARBA" id="ARBA00022723"/>
    </source>
</evidence>
<dbReference type="SUPFAM" id="SSF52540">
    <property type="entry name" value="P-loop containing nucleoside triphosphate hydrolases"/>
    <property type="match status" value="1"/>
</dbReference>
<feature type="domain" description="RING-type" evidence="8">
    <location>
        <begin position="198"/>
        <end position="252"/>
    </location>
</feature>
<evidence type="ECO:0000256" key="6">
    <source>
        <dbReference type="ARBA" id="ARBA00022840"/>
    </source>
</evidence>
<dbReference type="Proteomes" id="UP000800035">
    <property type="component" value="Unassembled WGS sequence"/>
</dbReference>
<evidence type="ECO:0000256" key="2">
    <source>
        <dbReference type="ARBA" id="ARBA00022741"/>
    </source>
</evidence>
<evidence type="ECO:0000259" key="8">
    <source>
        <dbReference type="PROSITE" id="PS50089"/>
    </source>
</evidence>
<keyword evidence="6" id="KW-0067">ATP-binding</keyword>
<evidence type="ECO:0000256" key="7">
    <source>
        <dbReference type="PROSITE-ProRule" id="PRU00175"/>
    </source>
</evidence>
<dbReference type="Pfam" id="PF00271">
    <property type="entry name" value="Helicase_C"/>
    <property type="match status" value="1"/>
</dbReference>
<keyword evidence="4" id="KW-0378">Hydrolase</keyword>
<organism evidence="11 12">
    <name type="scientific">Byssothecium circinans</name>
    <dbReference type="NCBI Taxonomy" id="147558"/>
    <lineage>
        <taxon>Eukaryota</taxon>
        <taxon>Fungi</taxon>
        <taxon>Dikarya</taxon>
        <taxon>Ascomycota</taxon>
        <taxon>Pezizomycotina</taxon>
        <taxon>Dothideomycetes</taxon>
        <taxon>Pleosporomycetidae</taxon>
        <taxon>Pleosporales</taxon>
        <taxon>Massarineae</taxon>
        <taxon>Massarinaceae</taxon>
        <taxon>Byssothecium</taxon>
    </lineage>
</organism>
<dbReference type="EMBL" id="ML976992">
    <property type="protein sequence ID" value="KAF1956411.1"/>
    <property type="molecule type" value="Genomic_DNA"/>
</dbReference>
<protein>
    <submittedName>
        <fullName evidence="11">Uncharacterized protein</fullName>
    </submittedName>
</protein>
<dbReference type="AlphaFoldDB" id="A0A6A5TUU6"/>
<dbReference type="SMART" id="SM00490">
    <property type="entry name" value="HELICc"/>
    <property type="match status" value="1"/>
</dbReference>
<dbReference type="InterPro" id="IPR001841">
    <property type="entry name" value="Znf_RING"/>
</dbReference>
<proteinExistence type="predicted"/>
<dbReference type="PROSITE" id="PS51192">
    <property type="entry name" value="HELICASE_ATP_BIND_1"/>
    <property type="match status" value="1"/>
</dbReference>
<dbReference type="Gene3D" id="3.40.50.10810">
    <property type="entry name" value="Tandem AAA-ATPase domain"/>
    <property type="match status" value="1"/>
</dbReference>
<gene>
    <name evidence="11" type="ORF">CC80DRAFT_76388</name>
</gene>
<reference evidence="11" key="1">
    <citation type="journal article" date="2020" name="Stud. Mycol.">
        <title>101 Dothideomycetes genomes: a test case for predicting lifestyles and emergence of pathogens.</title>
        <authorList>
            <person name="Haridas S."/>
            <person name="Albert R."/>
            <person name="Binder M."/>
            <person name="Bloem J."/>
            <person name="Labutti K."/>
            <person name="Salamov A."/>
            <person name="Andreopoulos B."/>
            <person name="Baker S."/>
            <person name="Barry K."/>
            <person name="Bills G."/>
            <person name="Bluhm B."/>
            <person name="Cannon C."/>
            <person name="Castanera R."/>
            <person name="Culley D."/>
            <person name="Daum C."/>
            <person name="Ezra D."/>
            <person name="Gonzalez J."/>
            <person name="Henrissat B."/>
            <person name="Kuo A."/>
            <person name="Liang C."/>
            <person name="Lipzen A."/>
            <person name="Lutzoni F."/>
            <person name="Magnuson J."/>
            <person name="Mondo S."/>
            <person name="Nolan M."/>
            <person name="Ohm R."/>
            <person name="Pangilinan J."/>
            <person name="Park H.-J."/>
            <person name="Ramirez L."/>
            <person name="Alfaro M."/>
            <person name="Sun H."/>
            <person name="Tritt A."/>
            <person name="Yoshinaga Y."/>
            <person name="Zwiers L.-H."/>
            <person name="Turgeon B."/>
            <person name="Goodwin S."/>
            <person name="Spatafora J."/>
            <person name="Crous P."/>
            <person name="Grigoriev I."/>
        </authorList>
    </citation>
    <scope>NUCLEOTIDE SEQUENCE</scope>
    <source>
        <strain evidence="11">CBS 675.92</strain>
    </source>
</reference>
<dbReference type="PANTHER" id="PTHR45626:SF52">
    <property type="entry name" value="SINGLE-STRANDED DNA-DEPENDENT ATPASE (EUROFUNG)"/>
    <property type="match status" value="1"/>
</dbReference>
<name>A0A6A5TUU6_9PLEO</name>
<accession>A0A6A5TUU6</accession>
<evidence type="ECO:0000259" key="9">
    <source>
        <dbReference type="PROSITE" id="PS51192"/>
    </source>
</evidence>
<dbReference type="InterPro" id="IPR027417">
    <property type="entry name" value="P-loop_NTPase"/>
</dbReference>
<dbReference type="InterPro" id="IPR014001">
    <property type="entry name" value="Helicase_ATP-bd"/>
</dbReference>
<dbReference type="CDD" id="cd18793">
    <property type="entry name" value="SF2_C_SNF"/>
    <property type="match status" value="1"/>
</dbReference>
<evidence type="ECO:0000256" key="4">
    <source>
        <dbReference type="ARBA" id="ARBA00022801"/>
    </source>
</evidence>
<dbReference type="InterPro" id="IPR038718">
    <property type="entry name" value="SNF2-like_sf"/>
</dbReference>
<dbReference type="PROSITE" id="PS51194">
    <property type="entry name" value="HELICASE_CTER"/>
    <property type="match status" value="1"/>
</dbReference>
<dbReference type="PANTHER" id="PTHR45626">
    <property type="entry name" value="TRANSCRIPTION TERMINATION FACTOR 2-RELATED"/>
    <property type="match status" value="1"/>
</dbReference>
<keyword evidence="12" id="KW-1185">Reference proteome</keyword>
<dbReference type="InterPro" id="IPR000330">
    <property type="entry name" value="SNF2_N"/>
</dbReference>
<evidence type="ECO:0000313" key="11">
    <source>
        <dbReference type="EMBL" id="KAF1956411.1"/>
    </source>
</evidence>
<evidence type="ECO:0000256" key="5">
    <source>
        <dbReference type="ARBA" id="ARBA00022833"/>
    </source>
</evidence>
<keyword evidence="1" id="KW-0479">Metal-binding</keyword>
<evidence type="ECO:0000313" key="12">
    <source>
        <dbReference type="Proteomes" id="UP000800035"/>
    </source>
</evidence>
<dbReference type="PROSITE" id="PS50089">
    <property type="entry name" value="ZF_RING_2"/>
    <property type="match status" value="1"/>
</dbReference>
<keyword evidence="2" id="KW-0547">Nucleotide-binding</keyword>
<dbReference type="Pfam" id="PF00176">
    <property type="entry name" value="SNF2-rel_dom"/>
    <property type="match status" value="1"/>
</dbReference>
<dbReference type="GO" id="GO:0016787">
    <property type="term" value="F:hydrolase activity"/>
    <property type="evidence" value="ECO:0007669"/>
    <property type="project" value="UniProtKB-KW"/>
</dbReference>
<dbReference type="GO" id="GO:0008094">
    <property type="term" value="F:ATP-dependent activity, acting on DNA"/>
    <property type="evidence" value="ECO:0007669"/>
    <property type="project" value="TreeGrafter"/>
</dbReference>
<dbReference type="GO" id="GO:0008270">
    <property type="term" value="F:zinc ion binding"/>
    <property type="evidence" value="ECO:0007669"/>
    <property type="project" value="UniProtKB-KW"/>
</dbReference>
<dbReference type="InterPro" id="IPR050628">
    <property type="entry name" value="SNF2_RAD54_helicase_TF"/>
</dbReference>
<dbReference type="OrthoDB" id="448448at2759"/>
<sequence>MISRVEWYRVVLDEAHTIRNVSTRQFRAINSIPAHIRWCLTGTPIQNSLEDLGALVKFLRVPLLDDITTFRKYVITPIMNNGRFVNLRRLLGLICLRRTKTLLQLPDPVTHSEMLELSLAESEIYNDFGESCRRAIDSAVSGHSLKKANNHIIQMVLGMRLFCNDGARAFTGKWRPQGLPSDPEEALSYLQSCGNAFCRRCECEVQSMYTVDDRSSGVLTLCQHLICGECVQAFEADLDSNSVDGRAQCPECGMTGARDAMVVDPSQRSDMLSGNVYPTKLLALRENVCCQDASEKSVVFSFWKKTLDLVAELFQQIRFPFLRIHGSIPSSQRSKILTEFEQSTSARVLLITFGTGGVGINKLMVANHIHILEPQWNPSVESQAIGRILRFGQERNVKILRYIMKNTVEGAVQSQQLRKLQLARGGFGVTKDEHTSQRIQEIMSDK</sequence>
<evidence type="ECO:0000259" key="10">
    <source>
        <dbReference type="PROSITE" id="PS51194"/>
    </source>
</evidence>
<dbReference type="PROSITE" id="PS00518">
    <property type="entry name" value="ZF_RING_1"/>
    <property type="match status" value="1"/>
</dbReference>
<feature type="domain" description="Helicase C-terminal" evidence="10">
    <location>
        <begin position="280"/>
        <end position="446"/>
    </location>
</feature>